<dbReference type="InterPro" id="IPR002577">
    <property type="entry name" value="HTH_HxlR"/>
</dbReference>
<dbReference type="CDD" id="cd00090">
    <property type="entry name" value="HTH_ARSR"/>
    <property type="match status" value="1"/>
</dbReference>
<keyword evidence="6" id="KW-1185">Reference proteome</keyword>
<dbReference type="InterPro" id="IPR036388">
    <property type="entry name" value="WH-like_DNA-bd_sf"/>
</dbReference>
<keyword evidence="3" id="KW-0804">Transcription</keyword>
<dbReference type="PROSITE" id="PS51118">
    <property type="entry name" value="HTH_HXLR"/>
    <property type="match status" value="1"/>
</dbReference>
<keyword evidence="1" id="KW-0805">Transcription regulation</keyword>
<dbReference type="RefSeq" id="WP_344128293.1">
    <property type="nucleotide sequence ID" value="NZ_BAAALT010000043.1"/>
</dbReference>
<keyword evidence="2" id="KW-0238">DNA-binding</keyword>
<accession>A0ABP4XYX6</accession>
<comment type="caution">
    <text evidence="5">The sequence shown here is derived from an EMBL/GenBank/DDBJ whole genome shotgun (WGS) entry which is preliminary data.</text>
</comment>
<evidence type="ECO:0000313" key="5">
    <source>
        <dbReference type="EMBL" id="GAA1796618.1"/>
    </source>
</evidence>
<dbReference type="Pfam" id="PF01638">
    <property type="entry name" value="HxlR"/>
    <property type="match status" value="1"/>
</dbReference>
<gene>
    <name evidence="5" type="ORF">GCM10009682_17940</name>
</gene>
<evidence type="ECO:0000259" key="4">
    <source>
        <dbReference type="PROSITE" id="PS51118"/>
    </source>
</evidence>
<evidence type="ECO:0000256" key="1">
    <source>
        <dbReference type="ARBA" id="ARBA00023015"/>
    </source>
</evidence>
<sequence length="231" mass="25995">MGASYYQFCPVAKAMELLDERWTLLLVRELVLGGQRFNDLRRGLPRMSPALLSKRLAQLVGAGLVEKSTVDGETRYVLTPAGHELRPIVEAIGVWGTRWIGELGDEDLDPKLLLWDMHRNVDHEALPDGRSVVQFRFEDVPRSLRDWWLVLTAREADVCDADPGFPVSVTVNTSLRRMTEIWRGDVTWTDALRSRTLSLEGPTALRRQVPGWFTLSMFAAVPRADAGRAVG</sequence>
<protein>
    <submittedName>
        <fullName evidence="5">Helix-turn-helix domain-containing protein</fullName>
    </submittedName>
</protein>
<dbReference type="PANTHER" id="PTHR33204">
    <property type="entry name" value="TRANSCRIPTIONAL REGULATOR, MARR FAMILY"/>
    <property type="match status" value="1"/>
</dbReference>
<name>A0ABP4XYX6_9ACTN</name>
<dbReference type="SUPFAM" id="SSF55718">
    <property type="entry name" value="SCP-like"/>
    <property type="match status" value="1"/>
</dbReference>
<reference evidence="6" key="1">
    <citation type="journal article" date="2019" name="Int. J. Syst. Evol. Microbiol.">
        <title>The Global Catalogue of Microorganisms (GCM) 10K type strain sequencing project: providing services to taxonomists for standard genome sequencing and annotation.</title>
        <authorList>
            <consortium name="The Broad Institute Genomics Platform"/>
            <consortium name="The Broad Institute Genome Sequencing Center for Infectious Disease"/>
            <person name="Wu L."/>
            <person name="Ma J."/>
        </authorList>
    </citation>
    <scope>NUCLEOTIDE SEQUENCE [LARGE SCALE GENOMIC DNA]</scope>
    <source>
        <strain evidence="6">JCM 13250</strain>
    </source>
</reference>
<evidence type="ECO:0000313" key="6">
    <source>
        <dbReference type="Proteomes" id="UP001500218"/>
    </source>
</evidence>
<dbReference type="Proteomes" id="UP001500218">
    <property type="component" value="Unassembled WGS sequence"/>
</dbReference>
<dbReference type="SUPFAM" id="SSF46785">
    <property type="entry name" value="Winged helix' DNA-binding domain"/>
    <property type="match status" value="1"/>
</dbReference>
<dbReference type="InterPro" id="IPR011991">
    <property type="entry name" value="ArsR-like_HTH"/>
</dbReference>
<dbReference type="PANTHER" id="PTHR33204:SF18">
    <property type="entry name" value="TRANSCRIPTIONAL REGULATORY PROTEIN"/>
    <property type="match status" value="1"/>
</dbReference>
<dbReference type="EMBL" id="BAAALT010000043">
    <property type="protein sequence ID" value="GAA1796618.1"/>
    <property type="molecule type" value="Genomic_DNA"/>
</dbReference>
<evidence type="ECO:0000256" key="2">
    <source>
        <dbReference type="ARBA" id="ARBA00023125"/>
    </source>
</evidence>
<feature type="domain" description="HTH hxlR-type" evidence="4">
    <location>
        <begin position="9"/>
        <end position="104"/>
    </location>
</feature>
<organism evidence="5 6">
    <name type="scientific">Luedemannella flava</name>
    <dbReference type="NCBI Taxonomy" id="349316"/>
    <lineage>
        <taxon>Bacteria</taxon>
        <taxon>Bacillati</taxon>
        <taxon>Actinomycetota</taxon>
        <taxon>Actinomycetes</taxon>
        <taxon>Micromonosporales</taxon>
        <taxon>Micromonosporaceae</taxon>
        <taxon>Luedemannella</taxon>
    </lineage>
</organism>
<proteinExistence type="predicted"/>
<dbReference type="InterPro" id="IPR036390">
    <property type="entry name" value="WH_DNA-bd_sf"/>
</dbReference>
<dbReference type="Gene3D" id="1.10.10.10">
    <property type="entry name" value="Winged helix-like DNA-binding domain superfamily/Winged helix DNA-binding domain"/>
    <property type="match status" value="1"/>
</dbReference>
<evidence type="ECO:0000256" key="3">
    <source>
        <dbReference type="ARBA" id="ARBA00023163"/>
    </source>
</evidence>
<dbReference type="InterPro" id="IPR036527">
    <property type="entry name" value="SCP2_sterol-bd_dom_sf"/>
</dbReference>